<sequence>MNKTKTILMSALVAVAMTACDTDSKNERTFSFPMANYAAQAGGEAAFSNSATTTRIDYENSLGEINYPTISLPNMSSGSMKISGLKLSSLPKGEGLQLSGTGVTPVVNGATSLGSANVTAYFKGYNGYYMIDFADGTSVTSFSIPLNYFSTTTVTSADQNPYTTNTADKNRYSVIINAEKKTANIDILAASFAEKMPSMSLRFKDVKVFMNKNSVTLEADELIPVTYNSSNLEDPQPKYKITNLKAHGTPEHGMSLTFECAGTFHVTAALVDVYTNNQQ</sequence>
<evidence type="ECO:0000313" key="3">
    <source>
        <dbReference type="Proteomes" id="UP000297031"/>
    </source>
</evidence>
<dbReference type="PROSITE" id="PS51257">
    <property type="entry name" value="PROKAR_LIPOPROTEIN"/>
    <property type="match status" value="1"/>
</dbReference>
<keyword evidence="3" id="KW-1185">Reference proteome</keyword>
<dbReference type="OrthoDB" id="9778118at2"/>
<keyword evidence="1" id="KW-0732">Signal</keyword>
<dbReference type="KEGG" id="mgod:E7746_01795"/>
<feature type="signal peptide" evidence="1">
    <location>
        <begin position="1"/>
        <end position="21"/>
    </location>
</feature>
<accession>A0A4P7VEH0</accession>
<evidence type="ECO:0000256" key="1">
    <source>
        <dbReference type="SAM" id="SignalP"/>
    </source>
</evidence>
<gene>
    <name evidence="2" type="ORF">E7746_01795</name>
</gene>
<dbReference type="AlphaFoldDB" id="A0A4P7VEH0"/>
<protein>
    <recommendedName>
        <fullName evidence="4">Lipoprotein</fullName>
    </recommendedName>
</protein>
<organism evidence="2 3">
    <name type="scientific">Muribaculum gordoncarteri</name>
    <dbReference type="NCBI Taxonomy" id="2530390"/>
    <lineage>
        <taxon>Bacteria</taxon>
        <taxon>Pseudomonadati</taxon>
        <taxon>Bacteroidota</taxon>
        <taxon>Bacteroidia</taxon>
        <taxon>Bacteroidales</taxon>
        <taxon>Muribaculaceae</taxon>
        <taxon>Muribaculum</taxon>
    </lineage>
</organism>
<feature type="chain" id="PRO_5020933221" description="Lipoprotein" evidence="1">
    <location>
        <begin position="22"/>
        <end position="279"/>
    </location>
</feature>
<dbReference type="RefSeq" id="WP_135947755.1">
    <property type="nucleotide sequence ID" value="NZ_CP039393.1"/>
</dbReference>
<evidence type="ECO:0000313" key="2">
    <source>
        <dbReference type="EMBL" id="QCD34694.1"/>
    </source>
</evidence>
<evidence type="ECO:0008006" key="4">
    <source>
        <dbReference type="Google" id="ProtNLM"/>
    </source>
</evidence>
<dbReference type="EMBL" id="CP039393">
    <property type="protein sequence ID" value="QCD34694.1"/>
    <property type="molecule type" value="Genomic_DNA"/>
</dbReference>
<reference evidence="2 3" key="1">
    <citation type="submission" date="2019-02" db="EMBL/GenBank/DDBJ databases">
        <title>Isolation and identification of novel species under the genus Muribaculum.</title>
        <authorList>
            <person name="Miyake S."/>
            <person name="Ding Y."/>
            <person name="Low A."/>
            <person name="Soh M."/>
            <person name="Seedorf H."/>
        </authorList>
    </citation>
    <scope>NUCLEOTIDE SEQUENCE [LARGE SCALE GENOMIC DNA]</scope>
    <source>
        <strain evidence="2 3">TLL-A4</strain>
    </source>
</reference>
<name>A0A4P7VEH0_9BACT</name>
<proteinExistence type="predicted"/>
<dbReference type="Proteomes" id="UP000297031">
    <property type="component" value="Chromosome"/>
</dbReference>